<reference evidence="2" key="1">
    <citation type="submission" date="2017-09" db="EMBL/GenBank/DDBJ databases">
        <title>Genome evolution observed in wild isolates of Caulobacter crescentus.</title>
        <authorList>
            <person name="Ely B."/>
            <person name="Wilson K."/>
            <person name="Scott D."/>
        </authorList>
    </citation>
    <scope>NUCLEOTIDE SEQUENCE [LARGE SCALE GENOMIC DNA]</scope>
    <source>
        <strain evidence="2">CB13b1a</strain>
    </source>
</reference>
<evidence type="ECO:0000313" key="1">
    <source>
        <dbReference type="EMBL" id="ATC31038.1"/>
    </source>
</evidence>
<evidence type="ECO:0000313" key="2">
    <source>
        <dbReference type="Proteomes" id="UP000217311"/>
    </source>
</evidence>
<keyword evidence="1" id="KW-0969">Cilium</keyword>
<dbReference type="Gene3D" id="3.50.50.60">
    <property type="entry name" value="FAD/NAD(P)-binding domain"/>
    <property type="match status" value="1"/>
</dbReference>
<accession>A0A290MUX0</accession>
<dbReference type="EMBL" id="CP023315">
    <property type="protein sequence ID" value="ATC31038.1"/>
    <property type="molecule type" value="Genomic_DNA"/>
</dbReference>
<dbReference type="RefSeq" id="WP_096050505.1">
    <property type="nucleotide sequence ID" value="NZ_CP023315.3"/>
</dbReference>
<proteinExistence type="predicted"/>
<gene>
    <name evidence="1" type="ORF">CA606_00985</name>
</gene>
<protein>
    <submittedName>
        <fullName evidence="1">Flagellin modification protein FlmF</fullName>
    </submittedName>
</protein>
<sequence length="423" mass="45424">MSPASTSQRIRIIGGGLTGVLAAFEAHRLGWRDIVLQERFEALGGVARPKLIHGREMRDGCVYFGGETDPIVQTLSAHGARFETFDNRFGSMSADFDGRRVFTWDFGGPAVDCPAYKVKAPADDSLAARLAAYPPEIAATLEDYVRWHLGADPALVHGDAVIPMAINRVFPAAADLTALARAKTTDPWTDELYAIPRGLSGRTANLVASLPAGGFAKLFDGLHAALVKLGVKVELNCLVPPRQLLAETAADETIVWAANPTPLFKPMGLTTPALVKKSFFTYVYEVEAFDGPCPVYVQNFTAQGATFRAYLYESGGTTLVVAECVREADPKTLPSELRTLLSGFGAATLGPMVHADAQPRWIYHSLEAIAGLKALRGKLTERFGERFIPGAWEPYAKAAKLAEVNAALARARDLAAPAVARAG</sequence>
<dbReference type="AlphaFoldDB" id="A0A290MUX0"/>
<keyword evidence="1" id="KW-0966">Cell projection</keyword>
<dbReference type="Proteomes" id="UP000217311">
    <property type="component" value="Chromosome"/>
</dbReference>
<dbReference type="Gene3D" id="3.90.660.10">
    <property type="match status" value="1"/>
</dbReference>
<dbReference type="InterPro" id="IPR036188">
    <property type="entry name" value="FAD/NAD-bd_sf"/>
</dbReference>
<keyword evidence="1" id="KW-0282">Flagellum</keyword>
<name>A0A290MUX0_CAUVI</name>
<dbReference type="SUPFAM" id="SSF51905">
    <property type="entry name" value="FAD/NAD(P)-binding domain"/>
    <property type="match status" value="1"/>
</dbReference>
<organism evidence="1 2">
    <name type="scientific">Caulobacter vibrioides</name>
    <name type="common">Caulobacter crescentus</name>
    <dbReference type="NCBI Taxonomy" id="155892"/>
    <lineage>
        <taxon>Bacteria</taxon>
        <taxon>Pseudomonadati</taxon>
        <taxon>Pseudomonadota</taxon>
        <taxon>Alphaproteobacteria</taxon>
        <taxon>Caulobacterales</taxon>
        <taxon>Caulobacteraceae</taxon>
        <taxon>Caulobacter</taxon>
    </lineage>
</organism>